<accession>A0A0G0JU50</accession>
<gene>
    <name evidence="1" type="ORF">US91_C0006G0019</name>
</gene>
<dbReference type="AlphaFoldDB" id="A0A0G0JU50"/>
<protein>
    <recommendedName>
        <fullName evidence="3">DUF3006 domain-containing protein</fullName>
    </recommendedName>
</protein>
<name>A0A0G0JU50_9BACT</name>
<proteinExistence type="predicted"/>
<dbReference type="Pfam" id="PF11213">
    <property type="entry name" value="DUF3006"/>
    <property type="match status" value="1"/>
</dbReference>
<reference evidence="1" key="1">
    <citation type="journal article" date="2015" name="Nature">
        <title>rRNA introns, odd ribosomes, and small enigmatic genomes across a large radiation of phyla.</title>
        <authorList>
            <person name="Brown C.T."/>
            <person name="Hug L.A."/>
            <person name="Thomas B.C."/>
            <person name="Sharon I."/>
            <person name="Castelle C.J."/>
            <person name="Singh A."/>
            <person name="Wilkins M.J."/>
            <person name="Williams K.H."/>
            <person name="Banfield J.F."/>
        </authorList>
    </citation>
    <scope>NUCLEOTIDE SEQUENCE [LARGE SCALE GENOMIC DNA]</scope>
</reference>
<dbReference type="Gene3D" id="6.20.120.50">
    <property type="match status" value="1"/>
</dbReference>
<sequence length="70" mass="8058">METKATIDRFENDKAVLVLKNKETIIWPKNLLPDNAQEGMVLEISIYDDKSETEKNTKQAKNILNEILNP</sequence>
<dbReference type="EMBL" id="LBUU01000006">
    <property type="protein sequence ID" value="KKQ70182.1"/>
    <property type="molecule type" value="Genomic_DNA"/>
</dbReference>
<evidence type="ECO:0000313" key="2">
    <source>
        <dbReference type="Proteomes" id="UP000034022"/>
    </source>
</evidence>
<dbReference type="InterPro" id="IPR021377">
    <property type="entry name" value="DUF3006"/>
</dbReference>
<organism evidence="1 2">
    <name type="scientific">Candidatus Falkowbacteria bacterium GW2011_GWE1_38_31</name>
    <dbReference type="NCBI Taxonomy" id="1618638"/>
    <lineage>
        <taxon>Bacteria</taxon>
        <taxon>Candidatus Falkowiibacteriota</taxon>
    </lineage>
</organism>
<comment type="caution">
    <text evidence="1">The sequence shown here is derived from an EMBL/GenBank/DDBJ whole genome shotgun (WGS) entry which is preliminary data.</text>
</comment>
<dbReference type="Proteomes" id="UP000034022">
    <property type="component" value="Unassembled WGS sequence"/>
</dbReference>
<evidence type="ECO:0000313" key="1">
    <source>
        <dbReference type="EMBL" id="KKQ70182.1"/>
    </source>
</evidence>
<evidence type="ECO:0008006" key="3">
    <source>
        <dbReference type="Google" id="ProtNLM"/>
    </source>
</evidence>